<dbReference type="InterPro" id="IPR001509">
    <property type="entry name" value="Epimerase_deHydtase"/>
</dbReference>
<dbReference type="Pfam" id="PF01370">
    <property type="entry name" value="Epimerase"/>
    <property type="match status" value="1"/>
</dbReference>
<dbReference type="EMBL" id="JAUOZU010000008">
    <property type="protein sequence ID" value="MDO6964999.1"/>
    <property type="molecule type" value="Genomic_DNA"/>
</dbReference>
<dbReference type="RefSeq" id="WP_304376916.1">
    <property type="nucleotide sequence ID" value="NZ_JAUOZU010000008.1"/>
</dbReference>
<organism evidence="2 3">
    <name type="scientific">Rhizobium alvei</name>
    <dbReference type="NCBI Taxonomy" id="1132659"/>
    <lineage>
        <taxon>Bacteria</taxon>
        <taxon>Pseudomonadati</taxon>
        <taxon>Pseudomonadota</taxon>
        <taxon>Alphaproteobacteria</taxon>
        <taxon>Hyphomicrobiales</taxon>
        <taxon>Rhizobiaceae</taxon>
        <taxon>Rhizobium/Agrobacterium group</taxon>
        <taxon>Rhizobium</taxon>
    </lineage>
</organism>
<accession>A0ABT8YMP4</accession>
<name>A0ABT8YMP4_9HYPH</name>
<dbReference type="InterPro" id="IPR036291">
    <property type="entry name" value="NAD(P)-bd_dom_sf"/>
</dbReference>
<dbReference type="InterPro" id="IPR051783">
    <property type="entry name" value="NAD(P)-dependent_oxidoreduct"/>
</dbReference>
<evidence type="ECO:0000313" key="3">
    <source>
        <dbReference type="Proteomes" id="UP001174932"/>
    </source>
</evidence>
<dbReference type="SUPFAM" id="SSF51735">
    <property type="entry name" value="NAD(P)-binding Rossmann-fold domains"/>
    <property type="match status" value="1"/>
</dbReference>
<dbReference type="PANTHER" id="PTHR48079:SF6">
    <property type="entry name" value="NAD(P)-BINDING DOMAIN-CONTAINING PROTEIN-RELATED"/>
    <property type="match status" value="1"/>
</dbReference>
<reference evidence="2" key="2">
    <citation type="submission" date="2023-07" db="EMBL/GenBank/DDBJ databases">
        <authorList>
            <person name="Shen H."/>
        </authorList>
    </citation>
    <scope>NUCLEOTIDE SEQUENCE</scope>
    <source>
        <strain evidence="2">TNR-22</strain>
    </source>
</reference>
<sequence>MKVAVLGANGRVSNIVAKAFLAHGHDVVAVTRTGEAKGLAGKVEFRAADATSAEQLIAATSGVDLIFNGLNPPYDKWEEFVMPMARAVMAAARTHGVPHLFIGNVYNYGKQIPLDASPETRQFPETSKAKIRIEMEALFRREAMDHGVKTVILRAGDFYGTEGTGSWFDQMMITKIEKGTFTWPGPVNLPHAFAYTPDLAEAFVALAERMADLPVYDEFTFEGHTLDGKQFQALVEKAVGRKLKTAGVPWFAIRLMGLFQPILAALHEMRYLWFTAHSLSNAKLKSFLGEIKTTPPAQAVREALIAQGKKVV</sequence>
<proteinExistence type="predicted"/>
<keyword evidence="3" id="KW-1185">Reference proteome</keyword>
<reference evidence="2" key="1">
    <citation type="journal article" date="2015" name="Int. J. Syst. Evol. Microbiol.">
        <title>Rhizobium alvei sp. nov., isolated from a freshwater river.</title>
        <authorList>
            <person name="Sheu S.Y."/>
            <person name="Huang H.W."/>
            <person name="Young C.C."/>
            <person name="Chen W.M."/>
        </authorList>
    </citation>
    <scope>NUCLEOTIDE SEQUENCE</scope>
    <source>
        <strain evidence="2">TNR-22</strain>
    </source>
</reference>
<dbReference type="Gene3D" id="3.40.50.720">
    <property type="entry name" value="NAD(P)-binding Rossmann-like Domain"/>
    <property type="match status" value="1"/>
</dbReference>
<gene>
    <name evidence="2" type="ORF">Q4481_13605</name>
</gene>
<dbReference type="Proteomes" id="UP001174932">
    <property type="component" value="Unassembled WGS sequence"/>
</dbReference>
<dbReference type="PANTHER" id="PTHR48079">
    <property type="entry name" value="PROTEIN YEEZ"/>
    <property type="match status" value="1"/>
</dbReference>
<evidence type="ECO:0000259" key="1">
    <source>
        <dbReference type="Pfam" id="PF01370"/>
    </source>
</evidence>
<feature type="domain" description="NAD-dependent epimerase/dehydratase" evidence="1">
    <location>
        <begin position="3"/>
        <end position="213"/>
    </location>
</feature>
<protein>
    <submittedName>
        <fullName evidence="2">NAD(P)H-binding protein</fullName>
    </submittedName>
</protein>
<evidence type="ECO:0000313" key="2">
    <source>
        <dbReference type="EMBL" id="MDO6964999.1"/>
    </source>
</evidence>
<comment type="caution">
    <text evidence="2">The sequence shown here is derived from an EMBL/GenBank/DDBJ whole genome shotgun (WGS) entry which is preliminary data.</text>
</comment>